<dbReference type="Proteomes" id="UP000307720">
    <property type="component" value="Unassembled WGS sequence"/>
</dbReference>
<reference evidence="1" key="1">
    <citation type="submission" date="2019-04" db="EMBL/GenBank/DDBJ databases">
        <title>Microbes associate with the intestines of laboratory mice.</title>
        <authorList>
            <person name="Navarre W."/>
            <person name="Wong E."/>
            <person name="Huang K."/>
            <person name="Tropini C."/>
            <person name="Ng K."/>
            <person name="Yu B."/>
        </authorList>
    </citation>
    <scope>NUCLEOTIDE SEQUENCE</scope>
    <source>
        <strain evidence="1">NM72_1-8</strain>
    </source>
</reference>
<gene>
    <name evidence="1" type="ORF">E5357_02830</name>
</gene>
<name>A0AC61R3V6_9FIRM</name>
<comment type="caution">
    <text evidence="1">The sequence shown here is derived from an EMBL/GenBank/DDBJ whole genome shotgun (WGS) entry which is preliminary data.</text>
</comment>
<evidence type="ECO:0000313" key="1">
    <source>
        <dbReference type="EMBL" id="TGY00449.1"/>
    </source>
</evidence>
<evidence type="ECO:0000313" key="2">
    <source>
        <dbReference type="Proteomes" id="UP000307720"/>
    </source>
</evidence>
<accession>A0AC61R3V6</accession>
<dbReference type="EMBL" id="SRZB01000002">
    <property type="protein sequence ID" value="TGY00449.1"/>
    <property type="molecule type" value="Genomic_DNA"/>
</dbReference>
<proteinExistence type="predicted"/>
<organism evidence="1 2">
    <name type="scientific">Hominisplanchenecus murintestinalis</name>
    <dbReference type="NCBI Taxonomy" id="2941517"/>
    <lineage>
        <taxon>Bacteria</taxon>
        <taxon>Bacillati</taxon>
        <taxon>Bacillota</taxon>
        <taxon>Clostridia</taxon>
        <taxon>Lachnospirales</taxon>
        <taxon>Lachnospiraceae</taxon>
        <taxon>Hominisplanchenecus</taxon>
    </lineage>
</organism>
<dbReference type="EC" id="6.3.3.2" evidence="1"/>
<protein>
    <submittedName>
        <fullName evidence="1">5-formyltetrahydrofolate cyclo-ligase</fullName>
        <ecNumber evidence="1">6.3.3.2</ecNumber>
    </submittedName>
</protein>
<keyword evidence="1" id="KW-0436">Ligase</keyword>
<sequence length="184" mass="21212">MEKKEIRKLIFARRRQLDAGELERRSQMICKRIMELEQWKTAGCVYAYMDCKGEVCMRPILETAWAEGKRIAVPKVFGEEMRFFYIQAYEETAPGYYGIPEPTGGEEAVCEDALMIMPGVAFDKERRRCGYGGGFYDRFLSVHTGLTTIAPAFEFQIVEEVPKDVFDIAPHTVVTESRIFHMIK</sequence>
<keyword evidence="2" id="KW-1185">Reference proteome</keyword>